<dbReference type="EMBL" id="CP141769">
    <property type="protein sequence ID" value="WRS39630.1"/>
    <property type="molecule type" value="Genomic_DNA"/>
</dbReference>
<name>A0ABZ1CJR9_9PROT</name>
<evidence type="ECO:0000313" key="1">
    <source>
        <dbReference type="EMBL" id="WRS39630.1"/>
    </source>
</evidence>
<sequence length="308" mass="35078">MSLSEFSDKVAKTLAFHARRVQRAARGLRWDLQRIPARRPVIVVGCSRAGTTLVYKTLSESREIGSLQRETHDYWTGLHPLSAKGWDTHALEAADASPADRDTVSRYFYSWTGCQRWVDKNNQNGLCVPYLRALFPDALFVYVKRSPGDNLNSLIEGWRKPDEFATWSAALPETVAVENGQLTQWCFFLAEGWRKYTTAPVEAVAAFQYEAINRAILDARAGVPSGQWIEVFYEDFLRDPVTTFRRVFEGCGLAFDARLEAHCAQVLGMPYNAFSEIRLDKWKDGRNREKIERVLPQVADVAARMGYR</sequence>
<protein>
    <submittedName>
        <fullName evidence="1">Sulfotransferase</fullName>
        <ecNumber evidence="1">2.8.2.-</ecNumber>
    </submittedName>
</protein>
<proteinExistence type="predicted"/>
<dbReference type="Proteomes" id="UP001334732">
    <property type="component" value="Chromosome"/>
</dbReference>
<evidence type="ECO:0000313" key="2">
    <source>
        <dbReference type="Proteomes" id="UP001334732"/>
    </source>
</evidence>
<gene>
    <name evidence="1" type="ORF">VA613_01810</name>
</gene>
<keyword evidence="2" id="KW-1185">Reference proteome</keyword>
<accession>A0ABZ1CJR9</accession>
<reference evidence="1 2" key="1">
    <citation type="submission" date="2023-12" db="EMBL/GenBank/DDBJ databases">
        <title>Thiobacillus sedimentum sp. nov., a chemolithoautotrophic sulfur-oxidizing bacterium isolated from freshwater sediment.</title>
        <authorList>
            <person name="Luo J."/>
            <person name="Dai C."/>
        </authorList>
    </citation>
    <scope>NUCLEOTIDE SEQUENCE [LARGE SCALE GENOMIC DNA]</scope>
    <source>
        <strain evidence="1 2">SCUT-2</strain>
    </source>
</reference>
<dbReference type="SUPFAM" id="SSF52540">
    <property type="entry name" value="P-loop containing nucleoside triphosphate hydrolases"/>
    <property type="match status" value="1"/>
</dbReference>
<dbReference type="EC" id="2.8.2.-" evidence="1"/>
<organism evidence="1 2">
    <name type="scientific">Thiobacillus sedimenti</name>
    <dbReference type="NCBI Taxonomy" id="3110231"/>
    <lineage>
        <taxon>Bacteria</taxon>
        <taxon>Pseudomonadati</taxon>
        <taxon>Pseudomonadota</taxon>
        <taxon>Betaproteobacteria</taxon>
        <taxon>Nitrosomonadales</taxon>
        <taxon>Thiobacillaceae</taxon>
        <taxon>Thiobacillus</taxon>
    </lineage>
</organism>
<dbReference type="GO" id="GO:0016740">
    <property type="term" value="F:transferase activity"/>
    <property type="evidence" value="ECO:0007669"/>
    <property type="project" value="UniProtKB-KW"/>
</dbReference>
<dbReference type="Gene3D" id="3.40.50.300">
    <property type="entry name" value="P-loop containing nucleotide triphosphate hydrolases"/>
    <property type="match status" value="1"/>
</dbReference>
<keyword evidence="1" id="KW-0808">Transferase</keyword>
<dbReference type="Pfam" id="PF13469">
    <property type="entry name" value="Sulfotransfer_3"/>
    <property type="match status" value="1"/>
</dbReference>
<dbReference type="InterPro" id="IPR027417">
    <property type="entry name" value="P-loop_NTPase"/>
</dbReference>
<dbReference type="RefSeq" id="WP_324780161.1">
    <property type="nucleotide sequence ID" value="NZ_CP141769.1"/>
</dbReference>